<dbReference type="Proteomes" id="UP000709295">
    <property type="component" value="Unassembled WGS sequence"/>
</dbReference>
<name>A0A8J5MFB2_9STRA</name>
<protein>
    <submittedName>
        <fullName evidence="1">Uncharacterized protein</fullName>
    </submittedName>
</protein>
<proteinExistence type="predicted"/>
<dbReference type="AlphaFoldDB" id="A0A8J5MFB2"/>
<keyword evidence="2" id="KW-1185">Reference proteome</keyword>
<reference evidence="1" key="1">
    <citation type="submission" date="2021-01" db="EMBL/GenBank/DDBJ databases">
        <title>Phytophthora aleatoria, a newly-described species from Pinus radiata is distinct from Phytophthora cactorum isolates based on comparative genomics.</title>
        <authorList>
            <person name="Mcdougal R."/>
            <person name="Panda P."/>
            <person name="Williams N."/>
            <person name="Studholme D.J."/>
        </authorList>
    </citation>
    <scope>NUCLEOTIDE SEQUENCE</scope>
    <source>
        <strain evidence="1">NZFS 4037</strain>
    </source>
</reference>
<evidence type="ECO:0000313" key="2">
    <source>
        <dbReference type="Proteomes" id="UP000709295"/>
    </source>
</evidence>
<evidence type="ECO:0000313" key="1">
    <source>
        <dbReference type="EMBL" id="KAG6959896.1"/>
    </source>
</evidence>
<gene>
    <name evidence="1" type="ORF">JG688_00009878</name>
</gene>
<dbReference type="EMBL" id="JAENGY010000590">
    <property type="protein sequence ID" value="KAG6959896.1"/>
    <property type="molecule type" value="Genomic_DNA"/>
</dbReference>
<comment type="caution">
    <text evidence="1">The sequence shown here is derived from an EMBL/GenBank/DDBJ whole genome shotgun (WGS) entry which is preliminary data.</text>
</comment>
<organism evidence="1 2">
    <name type="scientific">Phytophthora aleatoria</name>
    <dbReference type="NCBI Taxonomy" id="2496075"/>
    <lineage>
        <taxon>Eukaryota</taxon>
        <taxon>Sar</taxon>
        <taxon>Stramenopiles</taxon>
        <taxon>Oomycota</taxon>
        <taxon>Peronosporomycetes</taxon>
        <taxon>Peronosporales</taxon>
        <taxon>Peronosporaceae</taxon>
        <taxon>Phytophthora</taxon>
    </lineage>
</organism>
<sequence>MPITSPQPQQHLFQLVVQPIIKSTVGQRESSGKTLNEFVVNGPTIEVIINKLWEKFGGRVKGQAVKRDGELSIITPSVTKRNKVMQFK</sequence>
<accession>A0A8J5MFB2</accession>